<proteinExistence type="predicted"/>
<keyword evidence="2" id="KW-1185">Reference proteome</keyword>
<protein>
    <submittedName>
        <fullName evidence="1">Glyoxalase</fullName>
    </submittedName>
</protein>
<dbReference type="Proteomes" id="UP000237608">
    <property type="component" value="Unassembled WGS sequence"/>
</dbReference>
<reference evidence="1 2" key="1">
    <citation type="submission" date="2016-12" db="EMBL/GenBank/DDBJ databases">
        <title>Trade-off between light-utilization and light-protection in marine flavobacteria.</title>
        <authorList>
            <person name="Kumagai Y."/>
            <person name="Yoshizawa S."/>
            <person name="Kogure K."/>
            <person name="Iwasaki W."/>
        </authorList>
    </citation>
    <scope>NUCLEOTIDE SEQUENCE [LARGE SCALE GENOMIC DNA]</scope>
    <source>
        <strain evidence="1 2">KCTC 22729</strain>
    </source>
</reference>
<dbReference type="EMBL" id="MSCL01000001">
    <property type="protein sequence ID" value="PQJ74714.1"/>
    <property type="molecule type" value="Genomic_DNA"/>
</dbReference>
<sequence length="120" mass="14218">MPKERPIIKNIISDTTLTFEIFQNATLRPVIKMQHDLILALFQSYVQKKKIDIITLENHKAKDKIKSIFEKDINFKHLIFGIIIGHFSSEEFEIYNSNTSEFHKRIIQITVQRIQDTFLK</sequence>
<dbReference type="RefSeq" id="WP_105045862.1">
    <property type="nucleotide sequence ID" value="NZ_CP150662.1"/>
</dbReference>
<organism evidence="1 2">
    <name type="scientific">Polaribacter gangjinensis</name>
    <dbReference type="NCBI Taxonomy" id="574710"/>
    <lineage>
        <taxon>Bacteria</taxon>
        <taxon>Pseudomonadati</taxon>
        <taxon>Bacteroidota</taxon>
        <taxon>Flavobacteriia</taxon>
        <taxon>Flavobacteriales</taxon>
        <taxon>Flavobacteriaceae</taxon>
    </lineage>
</organism>
<name>A0A2S7WAP9_9FLAO</name>
<comment type="caution">
    <text evidence="1">The sequence shown here is derived from an EMBL/GenBank/DDBJ whole genome shotgun (WGS) entry which is preliminary data.</text>
</comment>
<evidence type="ECO:0000313" key="1">
    <source>
        <dbReference type="EMBL" id="PQJ74714.1"/>
    </source>
</evidence>
<gene>
    <name evidence="1" type="ORF">BTO13_05335</name>
</gene>
<dbReference type="AlphaFoldDB" id="A0A2S7WAP9"/>
<evidence type="ECO:0000313" key="2">
    <source>
        <dbReference type="Proteomes" id="UP000237608"/>
    </source>
</evidence>
<dbReference type="OrthoDB" id="1271679at2"/>
<accession>A0A2S7WAP9</accession>